<organism evidence="1 2">
    <name type="scientific">Echinicola jeungdonensis</name>
    <dbReference type="NCBI Taxonomy" id="709343"/>
    <lineage>
        <taxon>Bacteria</taxon>
        <taxon>Pseudomonadati</taxon>
        <taxon>Bacteroidota</taxon>
        <taxon>Cytophagia</taxon>
        <taxon>Cytophagales</taxon>
        <taxon>Cyclobacteriaceae</taxon>
        <taxon>Echinicola</taxon>
    </lineage>
</organism>
<evidence type="ECO:0000313" key="1">
    <source>
        <dbReference type="EMBL" id="MFB9212394.1"/>
    </source>
</evidence>
<dbReference type="EMBL" id="JBHMEW010000060">
    <property type="protein sequence ID" value="MFB9212394.1"/>
    <property type="molecule type" value="Genomic_DNA"/>
</dbReference>
<proteinExistence type="predicted"/>
<keyword evidence="2" id="KW-1185">Reference proteome</keyword>
<gene>
    <name evidence="1" type="ORF">ACFFUR_11310</name>
</gene>
<dbReference type="Gene3D" id="2.60.120.560">
    <property type="entry name" value="Exo-inulinase, domain 1"/>
    <property type="match status" value="1"/>
</dbReference>
<accession>A0ABV5J6E3</accession>
<name>A0ABV5J6E3_9BACT</name>
<protein>
    <submittedName>
        <fullName evidence="1">Uncharacterized protein</fullName>
    </submittedName>
</protein>
<dbReference type="Proteomes" id="UP001589654">
    <property type="component" value="Unassembled WGS sequence"/>
</dbReference>
<dbReference type="SUPFAM" id="SSF49899">
    <property type="entry name" value="Concanavalin A-like lectins/glucanases"/>
    <property type="match status" value="1"/>
</dbReference>
<comment type="caution">
    <text evidence="1">The sequence shown here is derived from an EMBL/GenBank/DDBJ whole genome shotgun (WGS) entry which is preliminary data.</text>
</comment>
<dbReference type="InterPro" id="IPR013320">
    <property type="entry name" value="ConA-like_dom_sf"/>
</dbReference>
<dbReference type="RefSeq" id="WP_290248242.1">
    <property type="nucleotide sequence ID" value="NZ_JAUFQT010000001.1"/>
</dbReference>
<sequence>MKPINPFPVLTFFLFCFPVFLNAQNIPVDYRLLYQQSFEREEALKEIECTDSQAWKLGNGKENKALEIFKASNYSPRFRSPFNIALLKTKKLGSFVLEADLQQTGKEYGHRDLCLFFGAKDPSNFYYVHIASKADAHAHNIFLVNDAPRVAIGEKVTDGVDWGKTDSWHRVRLERDLEKGSIKVYFDDMTQPIMESTDHHFDFGYIGLGTFDDVGKFDNIKIWGKGFAPEKNGFFH</sequence>
<reference evidence="1 2" key="1">
    <citation type="submission" date="2024-09" db="EMBL/GenBank/DDBJ databases">
        <authorList>
            <person name="Sun Q."/>
            <person name="Mori K."/>
        </authorList>
    </citation>
    <scope>NUCLEOTIDE SEQUENCE [LARGE SCALE GENOMIC DNA]</scope>
    <source>
        <strain evidence="1 2">CECT 7682</strain>
    </source>
</reference>
<evidence type="ECO:0000313" key="2">
    <source>
        <dbReference type="Proteomes" id="UP001589654"/>
    </source>
</evidence>